<name>A0AAU9YYZ1_PHORO</name>
<dbReference type="EMBL" id="CALSGD010000743">
    <property type="protein sequence ID" value="CAH6780023.1"/>
    <property type="molecule type" value="Genomic_DNA"/>
</dbReference>
<reference evidence="2" key="1">
    <citation type="submission" date="2022-06" db="EMBL/GenBank/DDBJ databases">
        <authorList>
            <person name="Andreotti S."/>
            <person name="Wyler E."/>
        </authorList>
    </citation>
    <scope>NUCLEOTIDE SEQUENCE</scope>
</reference>
<gene>
    <name evidence="2" type="primary">Etd</name>
    <name evidence="2" type="ORF">PHOROB_LOCUS3462</name>
</gene>
<comment type="caution">
    <text evidence="2">The sequence shown here is derived from an EMBL/GenBank/DDBJ whole genome shotgun (WGS) entry which is preliminary data.</text>
</comment>
<evidence type="ECO:0000313" key="2">
    <source>
        <dbReference type="EMBL" id="CAH6780023.1"/>
    </source>
</evidence>
<evidence type="ECO:0000313" key="3">
    <source>
        <dbReference type="Proteomes" id="UP001152836"/>
    </source>
</evidence>
<dbReference type="Proteomes" id="UP001152836">
    <property type="component" value="Unassembled WGS sequence"/>
</dbReference>
<protein>
    <submittedName>
        <fullName evidence="2">Etd protein</fullName>
    </submittedName>
</protein>
<feature type="region of interest" description="Disordered" evidence="1">
    <location>
        <begin position="1"/>
        <end position="25"/>
    </location>
</feature>
<keyword evidence="3" id="KW-1185">Reference proteome</keyword>
<dbReference type="AlphaFoldDB" id="A0AAU9YYZ1"/>
<evidence type="ECO:0000256" key="1">
    <source>
        <dbReference type="SAM" id="MobiDB-lite"/>
    </source>
</evidence>
<proteinExistence type="predicted"/>
<sequence length="60" mass="7002">MDKEKSEASPSPSESNMEPIALRELKGQKPSNNILIYLIDRQLGRPRNDMDLFEWVWIIT</sequence>
<accession>A0AAU9YYZ1</accession>
<organism evidence="2 3">
    <name type="scientific">Phodopus roborovskii</name>
    <name type="common">Roborovski's desert hamster</name>
    <name type="synonym">Cricetulus roborovskii</name>
    <dbReference type="NCBI Taxonomy" id="109678"/>
    <lineage>
        <taxon>Eukaryota</taxon>
        <taxon>Metazoa</taxon>
        <taxon>Chordata</taxon>
        <taxon>Craniata</taxon>
        <taxon>Vertebrata</taxon>
        <taxon>Euteleostomi</taxon>
        <taxon>Mammalia</taxon>
        <taxon>Eutheria</taxon>
        <taxon>Euarchontoglires</taxon>
        <taxon>Glires</taxon>
        <taxon>Rodentia</taxon>
        <taxon>Myomorpha</taxon>
        <taxon>Muroidea</taxon>
        <taxon>Cricetidae</taxon>
        <taxon>Cricetinae</taxon>
        <taxon>Phodopus</taxon>
    </lineage>
</organism>